<comment type="caution">
    <text evidence="2">The sequence shown here is derived from an EMBL/GenBank/DDBJ whole genome shotgun (WGS) entry which is preliminary data.</text>
</comment>
<dbReference type="Proteomes" id="UP000885672">
    <property type="component" value="Unassembled WGS sequence"/>
</dbReference>
<accession>A0A7V0T7V4</accession>
<evidence type="ECO:0008006" key="3">
    <source>
        <dbReference type="Google" id="ProtNLM"/>
    </source>
</evidence>
<feature type="transmembrane region" description="Helical" evidence="1">
    <location>
        <begin position="96"/>
        <end position="115"/>
    </location>
</feature>
<gene>
    <name evidence="2" type="ORF">ENN51_09275</name>
</gene>
<protein>
    <recommendedName>
        <fullName evidence="3">CvpA family protein</fullName>
    </recommendedName>
</protein>
<keyword evidence="1" id="KW-1133">Transmembrane helix</keyword>
<reference evidence="2" key="1">
    <citation type="journal article" date="2020" name="mSystems">
        <title>Genome- and Community-Level Interaction Insights into Carbon Utilization and Element Cycling Functions of Hydrothermarchaeota in Hydrothermal Sediment.</title>
        <authorList>
            <person name="Zhou Z."/>
            <person name="Liu Y."/>
            <person name="Xu W."/>
            <person name="Pan J."/>
            <person name="Luo Z.H."/>
            <person name="Li M."/>
        </authorList>
    </citation>
    <scope>NUCLEOTIDE SEQUENCE [LARGE SCALE GENOMIC DNA]</scope>
    <source>
        <strain evidence="2">SpSt-1182</strain>
    </source>
</reference>
<evidence type="ECO:0000313" key="2">
    <source>
        <dbReference type="EMBL" id="HDR00457.1"/>
    </source>
</evidence>
<evidence type="ECO:0000256" key="1">
    <source>
        <dbReference type="SAM" id="Phobius"/>
    </source>
</evidence>
<name>A0A7V0T7V4_UNCW3</name>
<feature type="transmembrane region" description="Helical" evidence="1">
    <location>
        <begin position="33"/>
        <end position="50"/>
    </location>
</feature>
<feature type="transmembrane region" description="Helical" evidence="1">
    <location>
        <begin position="62"/>
        <end position="84"/>
    </location>
</feature>
<keyword evidence="1" id="KW-0812">Transmembrane</keyword>
<dbReference type="EMBL" id="DSBX01000356">
    <property type="protein sequence ID" value="HDR00457.1"/>
    <property type="molecule type" value="Genomic_DNA"/>
</dbReference>
<dbReference type="AlphaFoldDB" id="A0A7V0T7V4"/>
<keyword evidence="1" id="KW-0472">Membrane</keyword>
<proteinExistence type="predicted"/>
<organism evidence="2">
    <name type="scientific">candidate division WOR-3 bacterium</name>
    <dbReference type="NCBI Taxonomy" id="2052148"/>
    <lineage>
        <taxon>Bacteria</taxon>
        <taxon>Bacteria division WOR-3</taxon>
    </lineage>
</organism>
<sequence length="168" mass="18098">MLWFDWMTLGIVLVVAVVETIRARNSGGFGQALFDALGLVIAALGSTWLAGPIADTLGAAKWVITLVAFAILAVGALAGARTVFSAFEWSSDSFDGGLSFLFGVACGWVIANMVLRIIVLKQGDIGEVAMMMPNAPVAREVFQFRTWNILMNRFFKLNLGPRIDLDVG</sequence>